<dbReference type="EMBL" id="CP028843">
    <property type="protein sequence ID" value="AWB21496.1"/>
    <property type="molecule type" value="Genomic_DNA"/>
</dbReference>
<sequence length="324" mass="35511">MTEAGQDRQEGRRQAPTAPAAPEGEVARGAGFAVAPGTAKRPGVLVAMPFDRALLARFKENFPTARWRRKLRRWFVPGTTAEQRADAWIAREISGLDAYGDDKGRDAYAFEPLESPYLAAEAEALLVRTPYSRIVVDTLRTIPFAAWAPEIRAWRVPWRSYEALKDAWPVIAAAATASEPAARRARREAARDPAAEAERRRRRHPVPRGDPPPLGAAVEAAEAGVVVFEALDDAPLAETEALAHYPTITAPGPLVWGWWRMPTFGELAETVPAAAPDAAGRGWWPATRAGLEERLRRLREAARAQETRAAKARAKQAAAEPEAR</sequence>
<evidence type="ECO:0000313" key="3">
    <source>
        <dbReference type="Proteomes" id="UP000244755"/>
    </source>
</evidence>
<evidence type="ECO:0000313" key="2">
    <source>
        <dbReference type="EMBL" id="AWB21496.1"/>
    </source>
</evidence>
<evidence type="ECO:0000256" key="1">
    <source>
        <dbReference type="SAM" id="MobiDB-lite"/>
    </source>
</evidence>
<organism evidence="2 3">
    <name type="scientific">Methylobacterium currus</name>
    <dbReference type="NCBI Taxonomy" id="2051553"/>
    <lineage>
        <taxon>Bacteria</taxon>
        <taxon>Pseudomonadati</taxon>
        <taxon>Pseudomonadota</taxon>
        <taxon>Alphaproteobacteria</taxon>
        <taxon>Hyphomicrobiales</taxon>
        <taxon>Methylobacteriaceae</taxon>
        <taxon>Methylobacterium</taxon>
    </lineage>
</organism>
<dbReference type="AlphaFoldDB" id="A0A2R4WIZ8"/>
<dbReference type="Proteomes" id="UP000244755">
    <property type="component" value="Chromosome 1"/>
</dbReference>
<reference evidence="2 3" key="1">
    <citation type="submission" date="2018-04" db="EMBL/GenBank/DDBJ databases">
        <title>Methylobacterium sp. PR1016A genome.</title>
        <authorList>
            <person name="Park W."/>
        </authorList>
    </citation>
    <scope>NUCLEOTIDE SEQUENCE [LARGE SCALE GENOMIC DNA]</scope>
    <source>
        <strain evidence="2 3">PR1016A</strain>
    </source>
</reference>
<accession>A0A2R4WIZ8</accession>
<keyword evidence="3" id="KW-1185">Reference proteome</keyword>
<dbReference type="RefSeq" id="WP_099953372.1">
    <property type="nucleotide sequence ID" value="NZ_CP028843.1"/>
</dbReference>
<protein>
    <recommendedName>
        <fullName evidence="4">HARP domain-containing protein</fullName>
    </recommendedName>
</protein>
<feature type="compositionally biased region" description="Basic and acidic residues" evidence="1">
    <location>
        <begin position="187"/>
        <end position="199"/>
    </location>
</feature>
<feature type="region of interest" description="Disordered" evidence="1">
    <location>
        <begin position="181"/>
        <end position="214"/>
    </location>
</feature>
<proteinExistence type="predicted"/>
<gene>
    <name evidence="2" type="ORF">DA075_11695</name>
</gene>
<feature type="compositionally biased region" description="Basic and acidic residues" evidence="1">
    <location>
        <begin position="1"/>
        <end position="13"/>
    </location>
</feature>
<name>A0A2R4WIZ8_9HYPH</name>
<feature type="region of interest" description="Disordered" evidence="1">
    <location>
        <begin position="301"/>
        <end position="324"/>
    </location>
</feature>
<dbReference type="OrthoDB" id="8277395at2"/>
<feature type="region of interest" description="Disordered" evidence="1">
    <location>
        <begin position="1"/>
        <end position="26"/>
    </location>
</feature>
<evidence type="ECO:0008006" key="4">
    <source>
        <dbReference type="Google" id="ProtNLM"/>
    </source>
</evidence>
<dbReference type="KEGG" id="mee:DA075_11695"/>
<feature type="compositionally biased region" description="Low complexity" evidence="1">
    <location>
        <begin position="315"/>
        <end position="324"/>
    </location>
</feature>